<dbReference type="PROSITE" id="PS51192">
    <property type="entry name" value="HELICASE_ATP_BIND_1"/>
    <property type="match status" value="1"/>
</dbReference>
<dbReference type="SMART" id="SM00487">
    <property type="entry name" value="DEXDc"/>
    <property type="match status" value="1"/>
</dbReference>
<dbReference type="PANTHER" id="PTHR10799">
    <property type="entry name" value="SNF2/RAD54 HELICASE FAMILY"/>
    <property type="match status" value="1"/>
</dbReference>
<dbReference type="InterPro" id="IPR000330">
    <property type="entry name" value="SNF2_N"/>
</dbReference>
<feature type="domain" description="Helicase C-terminal" evidence="5">
    <location>
        <begin position="925"/>
        <end position="1084"/>
    </location>
</feature>
<dbReference type="CDD" id="cd18793">
    <property type="entry name" value="SF2_C_SNF"/>
    <property type="match status" value="1"/>
</dbReference>
<name>A0A162UNL8_9CLOT</name>
<dbReference type="OrthoDB" id="9760715at2"/>
<dbReference type="PROSITE" id="PS50966">
    <property type="entry name" value="ZF_SWIM"/>
    <property type="match status" value="1"/>
</dbReference>
<dbReference type="GO" id="GO:0008270">
    <property type="term" value="F:zinc ion binding"/>
    <property type="evidence" value="ECO:0007669"/>
    <property type="project" value="UniProtKB-KW"/>
</dbReference>
<dbReference type="FunFam" id="3.40.50.300:FF:000533">
    <property type="entry name" value="Helicase, Snf2 family"/>
    <property type="match status" value="1"/>
</dbReference>
<dbReference type="InterPro" id="IPR014001">
    <property type="entry name" value="Helicase_ATP-bd"/>
</dbReference>
<evidence type="ECO:0000259" key="3">
    <source>
        <dbReference type="PROSITE" id="PS50966"/>
    </source>
</evidence>
<dbReference type="Gene3D" id="3.40.50.300">
    <property type="entry name" value="P-loop containing nucleotide triphosphate hydrolases"/>
    <property type="match status" value="1"/>
</dbReference>
<dbReference type="Gene3D" id="3.40.50.10810">
    <property type="entry name" value="Tandem AAA-ATPase domain"/>
    <property type="match status" value="1"/>
</dbReference>
<dbReference type="Pfam" id="PF00176">
    <property type="entry name" value="SNF2-rel_dom"/>
    <property type="match status" value="1"/>
</dbReference>
<feature type="domain" description="Helicase ATP-binding" evidence="4">
    <location>
        <begin position="638"/>
        <end position="800"/>
    </location>
</feature>
<keyword evidence="2" id="KW-0862">Zinc</keyword>
<comment type="caution">
    <text evidence="6">The sequence shown here is derived from an EMBL/GenBank/DDBJ whole genome shotgun (WGS) entry which is preliminary data.</text>
</comment>
<dbReference type="PROSITE" id="PS51194">
    <property type="entry name" value="HELICASE_CTER"/>
    <property type="match status" value="1"/>
</dbReference>
<dbReference type="Pfam" id="PF04434">
    <property type="entry name" value="SWIM"/>
    <property type="match status" value="1"/>
</dbReference>
<dbReference type="AlphaFoldDB" id="A0A162UNL8"/>
<accession>A0A162UNL8</accession>
<keyword evidence="7" id="KW-1185">Reference proteome</keyword>
<evidence type="ECO:0000256" key="1">
    <source>
        <dbReference type="ARBA" id="ARBA00022801"/>
    </source>
</evidence>
<dbReference type="SMART" id="SM00490">
    <property type="entry name" value="HELICc"/>
    <property type="match status" value="1"/>
</dbReference>
<dbReference type="Proteomes" id="UP000076603">
    <property type="component" value="Unassembled WGS sequence"/>
</dbReference>
<dbReference type="GO" id="GO:0005524">
    <property type="term" value="F:ATP binding"/>
    <property type="evidence" value="ECO:0007669"/>
    <property type="project" value="InterPro"/>
</dbReference>
<organism evidence="6 7">
    <name type="scientific">Clostridium magnum DSM 2767</name>
    <dbReference type="NCBI Taxonomy" id="1121326"/>
    <lineage>
        <taxon>Bacteria</taxon>
        <taxon>Bacillati</taxon>
        <taxon>Bacillota</taxon>
        <taxon>Clostridia</taxon>
        <taxon>Eubacteriales</taxon>
        <taxon>Clostridiaceae</taxon>
        <taxon>Clostridium</taxon>
    </lineage>
</organism>
<proteinExistence type="predicted"/>
<dbReference type="InterPro" id="IPR049730">
    <property type="entry name" value="SNF2/RAD54-like_C"/>
</dbReference>
<dbReference type="InterPro" id="IPR007527">
    <property type="entry name" value="Znf_SWIM"/>
</dbReference>
<keyword evidence="1" id="KW-0378">Hydrolase</keyword>
<sequence>MFEINEDIIRGNLNQETYARGIECYENGQVEKINLNIQEEFGVKRINIEGEVTSSSFILKKYNVSAIYPNRNKNISCYCNCQEYYAYNAPCKHIAAVLIKYVREKKELEKKLVIKKNSKLIQQLKESLIPSKSIIETKTLNLQYKLQFNINRRESEAFLELKVGEEKLYVVKNMKSFLAAVIEQGDLEFGKKFTFNPYIHRFKEEDKFLINILRDLYEVDRTTEDMVMYDYHYNRTPRFLSGKRARLTENNLKKFLNNIGEKAIDLVINDDSYSEVKVVRENFPLEFKLDTKGDTIILSQVSKLPKALLNNGNYFYYNNKIYMPTNEQVRVYKSLYNTFVAQKSSEITFHQSESEEIASYIIPALKKIGTKVTVDESIKNKFYEEPLKSCLYFDKDKEAVVCDVVFKYGNVDINPLRDTEVREDEKVLIRDIEGEASIVDTLTAFQFEKNKSKFLLQEEDKILDFIGDGLEKLQELSEVYYSDAFKDIKVYTNKHYKSNIRFNEEDLLEFTFNIDGVDRGELKHVFDALKQKKKYYRLKNGGFIPLQSSELQNMSDMMDYLNVKTSDLEKDQIILSKYNAVYIDANLKENNISFVQRNKKFRELVNNIKDIGDIDYTIPENLDNIMRGYQKFGFKWFKTLSSCGFGGILADEMGLGKTLQTIAFIKSEVDGNEEKLPSLVVCPTSLVYNWESEINKFQQSLKCLVVSGSKDAREDQLKEIEDSDVVITSYALIKRDIDQYKDIKFRYCFLDEAQNIKNPESLNAQSVKSIKADSYFALTGTPIENSLTELWSIFDFIMPGYLLNHRKFSQKYEAPIIKNGDKKALEELNKHTKPFILRRLKKDVIKELPPKIEHNMVVDMTDDQKKVYAAYLQQAKEEIDNEIRDKGINKSKIKILSIITRLRQICCDPSTFIENYEGDNGKMEALKDIVQNNVNEGHKILLFSQFTSVLKNIGYMFQKENIKYIYLDGSVKAEVRGEMVKEFNEGEIPIFLISLKAGGTGLNLTSADIVIHYDPWWNPAVEDQASDRAHRIGQKKTVEVIRLIAKGTIEEKIHKIQEKKKEIINDVLEENAGEEILLSNMGEKDIEELFS</sequence>
<dbReference type="PATRIC" id="fig|1121326.3.peg.1136"/>
<evidence type="ECO:0000256" key="2">
    <source>
        <dbReference type="PROSITE-ProRule" id="PRU00325"/>
    </source>
</evidence>
<feature type="domain" description="SWIM-type" evidence="3">
    <location>
        <begin position="62"/>
        <end position="102"/>
    </location>
</feature>
<dbReference type="Pfam" id="PF00271">
    <property type="entry name" value="Helicase_C"/>
    <property type="match status" value="1"/>
</dbReference>
<dbReference type="Pfam" id="PF08455">
    <property type="entry name" value="SNF2_assoc"/>
    <property type="match status" value="1"/>
</dbReference>
<dbReference type="InterPro" id="IPR001650">
    <property type="entry name" value="Helicase_C-like"/>
</dbReference>
<dbReference type="SUPFAM" id="SSF52540">
    <property type="entry name" value="P-loop containing nucleoside triphosphate hydrolases"/>
    <property type="match status" value="2"/>
</dbReference>
<evidence type="ECO:0000313" key="6">
    <source>
        <dbReference type="EMBL" id="KZL94117.1"/>
    </source>
</evidence>
<dbReference type="EMBL" id="LWAE01000001">
    <property type="protein sequence ID" value="KZL94117.1"/>
    <property type="molecule type" value="Genomic_DNA"/>
</dbReference>
<evidence type="ECO:0000259" key="5">
    <source>
        <dbReference type="PROSITE" id="PS51194"/>
    </source>
</evidence>
<dbReference type="CDD" id="cd18012">
    <property type="entry name" value="DEXQc_arch_SWI2_SNF2"/>
    <property type="match status" value="1"/>
</dbReference>
<protein>
    <submittedName>
        <fullName evidence="6">RNA polymerase-associated protein RapA</fullName>
    </submittedName>
</protein>
<keyword evidence="2" id="KW-0479">Metal-binding</keyword>
<dbReference type="InterPro" id="IPR027417">
    <property type="entry name" value="P-loop_NTPase"/>
</dbReference>
<evidence type="ECO:0000259" key="4">
    <source>
        <dbReference type="PROSITE" id="PS51192"/>
    </source>
</evidence>
<evidence type="ECO:0000313" key="7">
    <source>
        <dbReference type="Proteomes" id="UP000076603"/>
    </source>
</evidence>
<dbReference type="InterPro" id="IPR013663">
    <property type="entry name" value="Helicase_SWF/SNF/SWI_bac"/>
</dbReference>
<gene>
    <name evidence="6" type="primary">rapA_2</name>
    <name evidence="6" type="ORF">CLMAG_11700</name>
</gene>
<reference evidence="6 7" key="1">
    <citation type="submission" date="2016-04" db="EMBL/GenBank/DDBJ databases">
        <title>Genome sequence of Clostridium magnum DSM 2767.</title>
        <authorList>
            <person name="Poehlein A."/>
            <person name="Uhlig R."/>
            <person name="Fischer R."/>
            <person name="Bahl H."/>
            <person name="Daniel R."/>
        </authorList>
    </citation>
    <scope>NUCLEOTIDE SEQUENCE [LARGE SCALE GENOMIC DNA]</scope>
    <source>
        <strain evidence="6 7">DSM 2767</strain>
    </source>
</reference>
<dbReference type="GO" id="GO:0016787">
    <property type="term" value="F:hydrolase activity"/>
    <property type="evidence" value="ECO:0007669"/>
    <property type="project" value="UniProtKB-KW"/>
</dbReference>
<dbReference type="FunFam" id="3.40.50.10810:FF:000054">
    <property type="entry name" value="Helicase, Snf2 family"/>
    <property type="match status" value="1"/>
</dbReference>
<keyword evidence="2" id="KW-0863">Zinc-finger</keyword>
<dbReference type="InterPro" id="IPR038718">
    <property type="entry name" value="SNF2-like_sf"/>
</dbReference>
<dbReference type="STRING" id="1121326.CLMAG_11700"/>